<dbReference type="SUPFAM" id="SSF52266">
    <property type="entry name" value="SGNH hydrolase"/>
    <property type="match status" value="1"/>
</dbReference>
<dbReference type="GO" id="GO:0016298">
    <property type="term" value="F:lipase activity"/>
    <property type="evidence" value="ECO:0000318"/>
    <property type="project" value="GO_Central"/>
</dbReference>
<dbReference type="CDD" id="cd01837">
    <property type="entry name" value="SGNH_plant_lipase_like"/>
    <property type="match status" value="1"/>
</dbReference>
<comment type="similarity">
    <text evidence="1">Belongs to the 'GDSL' lipolytic enzyme family.</text>
</comment>
<proteinExistence type="inferred from homology"/>
<protein>
    <submittedName>
        <fullName evidence="4">Zinc finger protein, putative</fullName>
    </submittedName>
</protein>
<dbReference type="OrthoDB" id="1600564at2759"/>
<dbReference type="PANTHER" id="PTHR45966:SF12">
    <property type="entry name" value="GDSL ESTERASE_LIPASE 1-LIKE ISOFORM X2"/>
    <property type="match status" value="1"/>
</dbReference>
<keyword evidence="5" id="KW-1185">Reference proteome</keyword>
<dbReference type="AlphaFoldDB" id="B9T8L5"/>
<keyword evidence="2 3" id="KW-0732">Signal</keyword>
<dbReference type="InParanoid" id="B9T8L5"/>
<dbReference type="Gene3D" id="3.40.50.1110">
    <property type="entry name" value="SGNH hydrolase"/>
    <property type="match status" value="1"/>
</dbReference>
<reference evidence="5" key="1">
    <citation type="journal article" date="2010" name="Nat. Biotechnol.">
        <title>Draft genome sequence of the oilseed species Ricinus communis.</title>
        <authorList>
            <person name="Chan A.P."/>
            <person name="Crabtree J."/>
            <person name="Zhao Q."/>
            <person name="Lorenzi H."/>
            <person name="Orvis J."/>
            <person name="Puiu D."/>
            <person name="Melake-Berhan A."/>
            <person name="Jones K.M."/>
            <person name="Redman J."/>
            <person name="Chen G."/>
            <person name="Cahoon E.B."/>
            <person name="Gedil M."/>
            <person name="Stanke M."/>
            <person name="Haas B.J."/>
            <person name="Wortman J.R."/>
            <person name="Fraser-Liggett C.M."/>
            <person name="Ravel J."/>
            <person name="Rabinowicz P.D."/>
        </authorList>
    </citation>
    <scope>NUCLEOTIDE SEQUENCE [LARGE SCALE GENOMIC DNA]</scope>
    <source>
        <strain evidence="5">cv. Hale</strain>
    </source>
</reference>
<sequence>MATVVSFVLCVISFCASFKNPSSCNYYDQSKLEAANHKALFVFGDSLFDPGNNQYLNGTTDEGTSATSWPYGQTFFNRPTGRLSDGRIVPDFIAQFAKLPILPPYLESGDHRLTDGANFASAGAGVLAGTHPGTIHIRMQLEYFKNLKMSLRQQLGNAEAEKTLRRAVYLFSIGGNDYFSFYSSNPDANESDQRAYVEMVTGNLTVVLKEVYNLGARKIAFQNAGPLGSVPVMKSMHPEVGSGCAEEPSALARLHNDYLAISLKNLESQLPGFKYAIFDYYNSLGDRVNDPSKYGFKEGKVACCGSGTFRGTGCGRRDGNETYELCSKPSEYVWFDGAHTTEMANRQLAELLWSGAPSITGPYNMEQLFGLS</sequence>
<organism evidence="4 5">
    <name type="scientific">Ricinus communis</name>
    <name type="common">Castor bean</name>
    <dbReference type="NCBI Taxonomy" id="3988"/>
    <lineage>
        <taxon>Eukaryota</taxon>
        <taxon>Viridiplantae</taxon>
        <taxon>Streptophyta</taxon>
        <taxon>Embryophyta</taxon>
        <taxon>Tracheophyta</taxon>
        <taxon>Spermatophyta</taxon>
        <taxon>Magnoliopsida</taxon>
        <taxon>eudicotyledons</taxon>
        <taxon>Gunneridae</taxon>
        <taxon>Pentapetalae</taxon>
        <taxon>rosids</taxon>
        <taxon>fabids</taxon>
        <taxon>Malpighiales</taxon>
        <taxon>Euphorbiaceae</taxon>
        <taxon>Acalyphoideae</taxon>
        <taxon>Acalypheae</taxon>
        <taxon>Ricinus</taxon>
    </lineage>
</organism>
<dbReference type="PANTHER" id="PTHR45966">
    <property type="entry name" value="GDSL-LIKE LIPASE/ACYLHYDROLASE"/>
    <property type="match status" value="1"/>
</dbReference>
<dbReference type="InterPro" id="IPR036514">
    <property type="entry name" value="SGNH_hydro_sf"/>
</dbReference>
<evidence type="ECO:0000256" key="2">
    <source>
        <dbReference type="ARBA" id="ARBA00022729"/>
    </source>
</evidence>
<dbReference type="eggNOG" id="ENOG502S4IX">
    <property type="taxonomic scope" value="Eukaryota"/>
</dbReference>
<evidence type="ECO:0000313" key="5">
    <source>
        <dbReference type="Proteomes" id="UP000008311"/>
    </source>
</evidence>
<feature type="chain" id="PRO_5002892015" evidence="3">
    <location>
        <begin position="18"/>
        <end position="372"/>
    </location>
</feature>
<dbReference type="Proteomes" id="UP000008311">
    <property type="component" value="Unassembled WGS sequence"/>
</dbReference>
<dbReference type="InterPro" id="IPR035669">
    <property type="entry name" value="SGNH_plant_lipase-like"/>
</dbReference>
<dbReference type="InterPro" id="IPR044552">
    <property type="entry name" value="GLIP1-5/GLL25"/>
</dbReference>
<dbReference type="InterPro" id="IPR001087">
    <property type="entry name" value="GDSL"/>
</dbReference>
<evidence type="ECO:0000256" key="1">
    <source>
        <dbReference type="ARBA" id="ARBA00008668"/>
    </source>
</evidence>
<accession>B9T8L5</accession>
<evidence type="ECO:0000313" key="4">
    <source>
        <dbReference type="EMBL" id="EEF27797.1"/>
    </source>
</evidence>
<feature type="signal peptide" evidence="3">
    <location>
        <begin position="1"/>
        <end position="17"/>
    </location>
</feature>
<gene>
    <name evidence="4" type="ORF">RCOM_0309200</name>
</gene>
<dbReference type="KEGG" id="rcu:8280851"/>
<dbReference type="EMBL" id="EQ975106">
    <property type="protein sequence ID" value="EEF27797.1"/>
    <property type="molecule type" value="Genomic_DNA"/>
</dbReference>
<name>B9T8L5_RICCO</name>
<evidence type="ECO:0000256" key="3">
    <source>
        <dbReference type="SAM" id="SignalP"/>
    </source>
</evidence>
<dbReference type="Pfam" id="PF00657">
    <property type="entry name" value="Lipase_GDSL"/>
    <property type="match status" value="1"/>
</dbReference>